<dbReference type="WBParaSite" id="nRc.2.0.1.t43101-RA">
    <property type="protein sequence ID" value="nRc.2.0.1.t43101-RA"/>
    <property type="gene ID" value="nRc.2.0.1.g43101"/>
</dbReference>
<proteinExistence type="predicted"/>
<evidence type="ECO:0000313" key="2">
    <source>
        <dbReference type="WBParaSite" id="nRc.2.0.1.t43101-RA"/>
    </source>
</evidence>
<reference evidence="2" key="1">
    <citation type="submission" date="2022-11" db="UniProtKB">
        <authorList>
            <consortium name="WormBaseParasite"/>
        </authorList>
    </citation>
    <scope>IDENTIFICATION</scope>
</reference>
<dbReference type="Proteomes" id="UP000887565">
    <property type="component" value="Unplaced"/>
</dbReference>
<organism evidence="1 2">
    <name type="scientific">Romanomermis culicivorax</name>
    <name type="common">Nematode worm</name>
    <dbReference type="NCBI Taxonomy" id="13658"/>
    <lineage>
        <taxon>Eukaryota</taxon>
        <taxon>Metazoa</taxon>
        <taxon>Ecdysozoa</taxon>
        <taxon>Nematoda</taxon>
        <taxon>Enoplea</taxon>
        <taxon>Dorylaimia</taxon>
        <taxon>Mermithida</taxon>
        <taxon>Mermithoidea</taxon>
        <taxon>Mermithidae</taxon>
        <taxon>Romanomermis</taxon>
    </lineage>
</organism>
<name>A0A915KWB6_ROMCU</name>
<dbReference type="AlphaFoldDB" id="A0A915KWB6"/>
<protein>
    <submittedName>
        <fullName evidence="2">Uncharacterized protein</fullName>
    </submittedName>
</protein>
<keyword evidence="1" id="KW-1185">Reference proteome</keyword>
<accession>A0A915KWB6</accession>
<evidence type="ECO:0000313" key="1">
    <source>
        <dbReference type="Proteomes" id="UP000887565"/>
    </source>
</evidence>
<sequence length="64" mass="6925">MNQAIVDPAIVLLYSARIPLFRCASFCPSVQDKKNGCHLDPTSYLTLGAPIHLNLTPIDVEAAT</sequence>